<dbReference type="RefSeq" id="WP_389221901.1">
    <property type="nucleotide sequence ID" value="NZ_JBIACJ010000009.1"/>
</dbReference>
<protein>
    <submittedName>
        <fullName evidence="1">Uncharacterized protein</fullName>
    </submittedName>
</protein>
<dbReference type="Proteomes" id="UP001601058">
    <property type="component" value="Unassembled WGS sequence"/>
</dbReference>
<proteinExistence type="predicted"/>
<gene>
    <name evidence="1" type="ORF">ACFYKT_16595</name>
</gene>
<dbReference type="EMBL" id="JBIACJ010000009">
    <property type="protein sequence ID" value="MFE8697962.1"/>
    <property type="molecule type" value="Genomic_DNA"/>
</dbReference>
<sequence length="70" mass="8347">MELRQAYEMVIENEINIMIEEKGAKIPKRKVKELVKYLSNNYEFLQDISGAIEDSLEDYCENIDIFDIWD</sequence>
<accession>A0ABW6K1D0</accession>
<evidence type="ECO:0000313" key="1">
    <source>
        <dbReference type="EMBL" id="MFE8697962.1"/>
    </source>
</evidence>
<comment type="caution">
    <text evidence="1">The sequence shown here is derived from an EMBL/GenBank/DDBJ whole genome shotgun (WGS) entry which is preliminary data.</text>
</comment>
<evidence type="ECO:0000313" key="2">
    <source>
        <dbReference type="Proteomes" id="UP001601058"/>
    </source>
</evidence>
<keyword evidence="2" id="KW-1185">Reference proteome</keyword>
<name>A0ABW6K1D0_9BACI</name>
<reference evidence="1 2" key="1">
    <citation type="submission" date="2024-08" db="EMBL/GenBank/DDBJ databases">
        <title>Two novel Cytobacillus novel species.</title>
        <authorList>
            <person name="Liu G."/>
        </authorList>
    </citation>
    <scope>NUCLEOTIDE SEQUENCE [LARGE SCALE GENOMIC DNA]</scope>
    <source>
        <strain evidence="1 2">FJAT-53684</strain>
    </source>
</reference>
<organism evidence="1 2">
    <name type="scientific">Cytobacillus mangrovibacter</name>
    <dbReference type="NCBI Taxonomy" id="3299024"/>
    <lineage>
        <taxon>Bacteria</taxon>
        <taxon>Bacillati</taxon>
        <taxon>Bacillota</taxon>
        <taxon>Bacilli</taxon>
        <taxon>Bacillales</taxon>
        <taxon>Bacillaceae</taxon>
        <taxon>Cytobacillus</taxon>
    </lineage>
</organism>